<protein>
    <recommendedName>
        <fullName evidence="5">DUF4350 domain-containing protein</fullName>
    </recommendedName>
</protein>
<feature type="transmembrane region" description="Helical" evidence="2">
    <location>
        <begin position="54"/>
        <end position="72"/>
    </location>
</feature>
<reference evidence="3 4" key="1">
    <citation type="submission" date="2019-08" db="EMBL/GenBank/DDBJ databases">
        <title>Deep-cultivation of Planctomycetes and their phenomic and genomic characterization uncovers novel biology.</title>
        <authorList>
            <person name="Wiegand S."/>
            <person name="Jogler M."/>
            <person name="Boedeker C."/>
            <person name="Pinto D."/>
            <person name="Vollmers J."/>
            <person name="Rivas-Marin E."/>
            <person name="Kohn T."/>
            <person name="Peeters S.H."/>
            <person name="Heuer A."/>
            <person name="Rast P."/>
            <person name="Oberbeckmann S."/>
            <person name="Bunk B."/>
            <person name="Jeske O."/>
            <person name="Meyerdierks A."/>
            <person name="Storesund J.E."/>
            <person name="Kallscheuer N."/>
            <person name="Luecker S."/>
            <person name="Lage O.M."/>
            <person name="Pohl T."/>
            <person name="Merkel B.J."/>
            <person name="Hornburger P."/>
            <person name="Mueller R.-W."/>
            <person name="Bruemmer F."/>
            <person name="Labrenz M."/>
            <person name="Spormann A.M."/>
            <person name="Op den Camp H."/>
            <person name="Overmann J."/>
            <person name="Amann R."/>
            <person name="Jetten M.S.M."/>
            <person name="Mascher T."/>
            <person name="Medema M.H."/>
            <person name="Devos D.P."/>
            <person name="Kaster A.-K."/>
            <person name="Ovreas L."/>
            <person name="Rohde M."/>
            <person name="Galperin M.Y."/>
            <person name="Jogler C."/>
        </authorList>
    </citation>
    <scope>NUCLEOTIDE SEQUENCE [LARGE SCALE GENOMIC DNA]</scope>
    <source>
        <strain evidence="3 4">Pr1d</strain>
    </source>
</reference>
<evidence type="ECO:0000256" key="2">
    <source>
        <dbReference type="SAM" id="Phobius"/>
    </source>
</evidence>
<feature type="compositionally biased region" description="Basic and acidic residues" evidence="1">
    <location>
        <begin position="97"/>
        <end position="111"/>
    </location>
</feature>
<dbReference type="Proteomes" id="UP000323917">
    <property type="component" value="Chromosome"/>
</dbReference>
<feature type="region of interest" description="Disordered" evidence="1">
    <location>
        <begin position="95"/>
        <end position="117"/>
    </location>
</feature>
<keyword evidence="2" id="KW-0812">Transmembrane</keyword>
<evidence type="ECO:0000313" key="3">
    <source>
        <dbReference type="EMBL" id="QEG37334.1"/>
    </source>
</evidence>
<dbReference type="AlphaFoldDB" id="A0A5B9QEF5"/>
<dbReference type="EMBL" id="CP042913">
    <property type="protein sequence ID" value="QEG37334.1"/>
    <property type="molecule type" value="Genomic_DNA"/>
</dbReference>
<evidence type="ECO:0000256" key="1">
    <source>
        <dbReference type="SAM" id="MobiDB-lite"/>
    </source>
</evidence>
<keyword evidence="2" id="KW-0472">Membrane</keyword>
<keyword evidence="4" id="KW-1185">Reference proteome</keyword>
<name>A0A5B9QEF5_9BACT</name>
<gene>
    <name evidence="3" type="ORF">Pr1d_46750</name>
</gene>
<accession>A0A5B9QEF5</accession>
<keyword evidence="2" id="KW-1133">Transmembrane helix</keyword>
<evidence type="ECO:0000313" key="4">
    <source>
        <dbReference type="Proteomes" id="UP000323917"/>
    </source>
</evidence>
<feature type="transmembrane region" description="Helical" evidence="2">
    <location>
        <begin position="581"/>
        <end position="600"/>
    </location>
</feature>
<sequence>MFITRYWHFRLPGVLPIDSGEASRRATETAEKSLGFSLRLCVSARDCFITGRKLRYRVTCCLMFFFVFPAFMTHAQTADENQLLDGLVADTEQAVEPETKKPAIDKQKKPPLEIGPLAPRLGQEVGELAEEGPVLMIKPGHWGSTSQSMKANYTDFVGNLSFETVDASQRPVALEHTHFGLQTTRTLVLAKGRAKQIQADLFIPQQTTGEFLSAKLFDESSAAEVYRAQLKLVRLPAYQYTIVVLAKDPDQYAYLKVTNTVRAPWEEEYEENSAPHYQVALVNATKEIPLSDNPLTWTNIAYLFWDEVDPTRLTSEQQKALVDWLHWGGRLIINGPDSLATLRGSFLEEYLPADDAGPRQITNSHLIPWSAYWGERAKGKAIPPLAPIKPLAAIELKPHEKSAELVGGAELFYERVVGNGSVVVSAVQLSDRDFINWPGFDGFLNSGLLQRPGRLFSEGPYGGPRVNWTEYPERRLDAHFTTPLRLFARDALAAANTKLDTTTSSDQFGQFQQNSQLKVDRSGGLGAWDEFSPVAQIARELLLLAAGVQVPGAGFVLTCLGVYLLILVPLNWLVFRVIERVEWAWFAVPLIALLGTWVVVKQAQLDIGFVRAQTEVALLELHGNYPRGILTRFTAFYSSLSTTYDITFPEDSTALALPFPANDTDQTDWQHSVRFERNSETQLSGLAVSSASTNLVHSEQMLKLDGPLRFGESSRGQRQVENRTQFELRDAVLVRRFYDKQNRVRYDGAWLGDLRAGDSALLTLLPMDLSNDRLPFESDRATSAKLRGELPLSVDSLVQLAFRFPAGDDPGATHREEYRLVGIVDGVLPSMEVEPAASQLQGATVVVAHLAYGDFSPPLPDANSITDVITQQTSDEKL</sequence>
<proteinExistence type="predicted"/>
<organism evidence="3 4">
    <name type="scientific">Bythopirellula goksoeyrii</name>
    <dbReference type="NCBI Taxonomy" id="1400387"/>
    <lineage>
        <taxon>Bacteria</taxon>
        <taxon>Pseudomonadati</taxon>
        <taxon>Planctomycetota</taxon>
        <taxon>Planctomycetia</taxon>
        <taxon>Pirellulales</taxon>
        <taxon>Lacipirellulaceae</taxon>
        <taxon>Bythopirellula</taxon>
    </lineage>
</organism>
<feature type="transmembrane region" description="Helical" evidence="2">
    <location>
        <begin position="552"/>
        <end position="574"/>
    </location>
</feature>
<dbReference type="OrthoDB" id="222878at2"/>
<dbReference type="KEGG" id="bgok:Pr1d_46750"/>
<evidence type="ECO:0008006" key="5">
    <source>
        <dbReference type="Google" id="ProtNLM"/>
    </source>
</evidence>